<dbReference type="FunCoup" id="G8ZXG9">
    <property type="interactions" value="100"/>
</dbReference>
<dbReference type="OrthoDB" id="10265275at2759"/>
<dbReference type="InterPro" id="IPR045237">
    <property type="entry name" value="COPS7/eIF3m"/>
</dbReference>
<dbReference type="HOGENOM" id="CLU_138722_0_0_1"/>
<dbReference type="eggNOG" id="ENOG502S4AD">
    <property type="taxonomic scope" value="Eukaryota"/>
</dbReference>
<dbReference type="KEGG" id="tdl:TDEL_0F05020"/>
<protein>
    <submittedName>
        <fullName evidence="1">Uncharacterized protein</fullName>
    </submittedName>
</protein>
<dbReference type="GO" id="GO:0071444">
    <property type="term" value="P:cellular response to pheromone"/>
    <property type="evidence" value="ECO:0007669"/>
    <property type="project" value="EnsemblFungi"/>
</dbReference>
<gene>
    <name evidence="1" type="primary">TDEL0F05020</name>
    <name evidence="1" type="ORF">TDEL_0F05020</name>
</gene>
<dbReference type="AlphaFoldDB" id="G8ZXG9"/>
<dbReference type="EMBL" id="HE616747">
    <property type="protein sequence ID" value="CCE93313.1"/>
    <property type="molecule type" value="Genomic_DNA"/>
</dbReference>
<evidence type="ECO:0000313" key="2">
    <source>
        <dbReference type="Proteomes" id="UP000005627"/>
    </source>
</evidence>
<dbReference type="Proteomes" id="UP000005627">
    <property type="component" value="Chromosome 6"/>
</dbReference>
<dbReference type="PANTHER" id="PTHR15350">
    <property type="entry name" value="COP9 SIGNALOSOME COMPLEX SUBUNIT 7/DENDRITIC CELL PROTEIN GA17"/>
    <property type="match status" value="1"/>
</dbReference>
<keyword evidence="2" id="KW-1185">Reference proteome</keyword>
<dbReference type="InParanoid" id="G8ZXG9"/>
<proteinExistence type="predicted"/>
<dbReference type="GeneID" id="11504184"/>
<organism evidence="1 2">
    <name type="scientific">Torulaspora delbrueckii</name>
    <name type="common">Yeast</name>
    <name type="synonym">Candida colliculosa</name>
    <dbReference type="NCBI Taxonomy" id="4950"/>
    <lineage>
        <taxon>Eukaryota</taxon>
        <taxon>Fungi</taxon>
        <taxon>Dikarya</taxon>
        <taxon>Ascomycota</taxon>
        <taxon>Saccharomycotina</taxon>
        <taxon>Saccharomycetes</taxon>
        <taxon>Saccharomycetales</taxon>
        <taxon>Saccharomycetaceae</taxon>
        <taxon>Torulaspora</taxon>
    </lineage>
</organism>
<dbReference type="GO" id="GO:0008180">
    <property type="term" value="C:COP9 signalosome"/>
    <property type="evidence" value="ECO:0007669"/>
    <property type="project" value="EnsemblFungi"/>
</dbReference>
<dbReference type="PANTHER" id="PTHR15350:SF2">
    <property type="entry name" value="EUKARYOTIC TRANSLATION INITIATION FACTOR 3 SUBUNIT M"/>
    <property type="match status" value="1"/>
</dbReference>
<name>G8ZXG9_TORDE</name>
<dbReference type="GO" id="GO:0005852">
    <property type="term" value="C:eukaryotic translation initiation factor 3 complex"/>
    <property type="evidence" value="ECO:0007669"/>
    <property type="project" value="TreeGrafter"/>
</dbReference>
<dbReference type="GO" id="GO:0000338">
    <property type="term" value="P:protein deneddylation"/>
    <property type="evidence" value="ECO:0007669"/>
    <property type="project" value="EnsemblFungi"/>
</dbReference>
<dbReference type="GO" id="GO:0000747">
    <property type="term" value="P:conjugation with cellular fusion"/>
    <property type="evidence" value="ECO:0007669"/>
    <property type="project" value="EnsemblFungi"/>
</dbReference>
<dbReference type="STRING" id="1076872.G8ZXG9"/>
<dbReference type="RefSeq" id="XP_003682524.1">
    <property type="nucleotide sequence ID" value="XM_003682476.1"/>
</dbReference>
<dbReference type="GO" id="GO:0002183">
    <property type="term" value="P:cytoplasmic translational initiation"/>
    <property type="evidence" value="ECO:0007669"/>
    <property type="project" value="TreeGrafter"/>
</dbReference>
<accession>G8ZXG9</accession>
<sequence>MDEQLIQALEDPTKLHYKELWLAEEDQLRRNVLELFAFGTLKDKPDDMTLTSLMQKKLQKLSIVSLSELRRELTYTEIQHECQISDISTLEELLIELRHFFEVKLDSVRQVATIGRLYDCREVYCNERPLQLVQTLPTTKQSLLQDLHRWKDKLQTDIIGE</sequence>
<evidence type="ECO:0000313" key="1">
    <source>
        <dbReference type="EMBL" id="CCE93313.1"/>
    </source>
</evidence>
<reference evidence="1 2" key="1">
    <citation type="journal article" date="2011" name="Proc. Natl. Acad. Sci. U.S.A.">
        <title>Evolutionary erosion of yeast sex chromosomes by mating-type switching accidents.</title>
        <authorList>
            <person name="Gordon J.L."/>
            <person name="Armisen D."/>
            <person name="Proux-Wera E."/>
            <person name="Oheigeartaigh S.S."/>
            <person name="Byrne K.P."/>
            <person name="Wolfe K.H."/>
        </authorList>
    </citation>
    <scope>NUCLEOTIDE SEQUENCE [LARGE SCALE GENOMIC DNA]</scope>
    <source>
        <strain evidence="2">ATCC 10662 / CBS 1146 / NBRC 0425 / NCYC 2629 / NRRL Y-866</strain>
    </source>
</reference>